<dbReference type="Pfam" id="PF13515">
    <property type="entry name" value="FUSC_2"/>
    <property type="match status" value="1"/>
</dbReference>
<reference evidence="7 8" key="1">
    <citation type="submission" date="2012-12" db="EMBL/GenBank/DDBJ databases">
        <title>Whole genome shotgun sequence of Gordonia hirsuta NBRC 16056.</title>
        <authorList>
            <person name="Isaki-Nakamura S."/>
            <person name="Hosoyama A."/>
            <person name="Tsuchikane K."/>
            <person name="Katsumata H."/>
            <person name="Baba S."/>
            <person name="Yamazaki S."/>
            <person name="Fujita N."/>
        </authorList>
    </citation>
    <scope>NUCLEOTIDE SEQUENCE [LARGE SCALE GENOMIC DNA]</scope>
    <source>
        <strain evidence="7 8">NBRC 16056</strain>
    </source>
</reference>
<dbReference type="Proteomes" id="UP000053405">
    <property type="component" value="Unassembled WGS sequence"/>
</dbReference>
<evidence type="ECO:0000313" key="7">
    <source>
        <dbReference type="EMBL" id="GAC58924.1"/>
    </source>
</evidence>
<evidence type="ECO:0000256" key="5">
    <source>
        <dbReference type="SAM" id="Phobius"/>
    </source>
</evidence>
<dbReference type="STRING" id="1121927.GOHSU_60_00020"/>
<dbReference type="InterPro" id="IPR049453">
    <property type="entry name" value="Memb_transporter_dom"/>
</dbReference>
<sequence>MAGTLLLGKVVAKVLPPRSGPVRQTGGVQSRLSLWHRVVGTDPARTRLTNAVAVTVAVLLSVLAAWLIVRFRMHDSGLLSVSVLAALQVSTSIKEPTPRGRLLTTALSVIPLVAAPAIAISLDRWRYVEIALFILLAGAVTWARRISARMGELGMIAFLAYFFALFLRPPLDELGYFLLVFVCLWAAAVLVRLALLREHPVRQFAVLLDELRATSRLVITGAVGADPHTARASALTTGIGRVDDVARAIGGWQVHFSTEAILGLDAEDLANQVFDARIDVEHAALEIANLIRREGRLPARLTAPLDDLTTVLSRHPDPAATAAAAARADQLLADADDTDPVELTAILIARATLAHQRLRAVDLSHRRRVVTPAEKPSPPRPAPEHIGRLAVQAMLAAGLAALVGESIDASRWYWAVMAAFLIFVGSTTRTTVLHRAWHRVAGTLGAVAVGFVVGVALSGPSLWHIALALVSVFGALYFGPVRQWLGAFFSTLLLVAVYGLLGILHPHLLTVRVEETAAGAAVGVACAFLVFSISPRPALAAAINGYFDALAALLTQIEQTVTGTVDPPALLAATDHLDAAHARFTADIGMLYPAYTPGRWSRAGELRYLTGVGARAADHAAQAALHRMREPAAPALTVDQQASFHEAVAHVSAGAAAARTALLEHTRVDVDPEETTVLDLSEQLGGSPRSAITQTMLMLSRVNWAMLRLATLREQR</sequence>
<comment type="subcellular location">
    <subcellularLocation>
        <location evidence="1">Membrane</location>
        <topology evidence="1">Multi-pass membrane protein</topology>
    </subcellularLocation>
</comment>
<feature type="transmembrane region" description="Helical" evidence="5">
    <location>
        <begin position="150"/>
        <end position="168"/>
    </location>
</feature>
<keyword evidence="3 5" id="KW-1133">Transmembrane helix</keyword>
<evidence type="ECO:0000259" key="6">
    <source>
        <dbReference type="Pfam" id="PF13515"/>
    </source>
</evidence>
<keyword evidence="4 5" id="KW-0472">Membrane</keyword>
<organism evidence="7 8">
    <name type="scientific">Gordonia hirsuta DSM 44140 = NBRC 16056</name>
    <dbReference type="NCBI Taxonomy" id="1121927"/>
    <lineage>
        <taxon>Bacteria</taxon>
        <taxon>Bacillati</taxon>
        <taxon>Actinomycetota</taxon>
        <taxon>Actinomycetes</taxon>
        <taxon>Mycobacteriales</taxon>
        <taxon>Gordoniaceae</taxon>
        <taxon>Gordonia</taxon>
    </lineage>
</organism>
<name>L7LDE1_9ACTN</name>
<evidence type="ECO:0000256" key="4">
    <source>
        <dbReference type="ARBA" id="ARBA00023136"/>
    </source>
</evidence>
<keyword evidence="2 5" id="KW-0812">Transmembrane</keyword>
<dbReference type="OrthoDB" id="7431670at2"/>
<feature type="transmembrane region" description="Helical" evidence="5">
    <location>
        <begin position="516"/>
        <end position="534"/>
    </location>
</feature>
<feature type="transmembrane region" description="Helical" evidence="5">
    <location>
        <begin position="125"/>
        <end position="143"/>
    </location>
</feature>
<comment type="caution">
    <text evidence="7">The sequence shown here is derived from an EMBL/GenBank/DDBJ whole genome shotgun (WGS) entry which is preliminary data.</text>
</comment>
<dbReference type="GO" id="GO:0016020">
    <property type="term" value="C:membrane"/>
    <property type="evidence" value="ECO:0007669"/>
    <property type="project" value="UniProtKB-SubCell"/>
</dbReference>
<proteinExistence type="predicted"/>
<dbReference type="EMBL" id="BANT01000060">
    <property type="protein sequence ID" value="GAC58924.1"/>
    <property type="molecule type" value="Genomic_DNA"/>
</dbReference>
<evidence type="ECO:0000256" key="2">
    <source>
        <dbReference type="ARBA" id="ARBA00022692"/>
    </source>
</evidence>
<gene>
    <name evidence="7" type="ORF">GOHSU_60_00020</name>
</gene>
<feature type="transmembrane region" description="Helical" evidence="5">
    <location>
        <begin position="485"/>
        <end position="504"/>
    </location>
</feature>
<feature type="transmembrane region" description="Helical" evidence="5">
    <location>
        <begin position="102"/>
        <end position="119"/>
    </location>
</feature>
<keyword evidence="8" id="KW-1185">Reference proteome</keyword>
<feature type="transmembrane region" description="Helical" evidence="5">
    <location>
        <begin position="462"/>
        <end position="478"/>
    </location>
</feature>
<feature type="domain" description="Integral membrane bound transporter" evidence="6">
    <location>
        <begin position="399"/>
        <end position="525"/>
    </location>
</feature>
<feature type="transmembrane region" description="Helical" evidence="5">
    <location>
        <begin position="48"/>
        <end position="69"/>
    </location>
</feature>
<dbReference type="AlphaFoldDB" id="L7LDE1"/>
<evidence type="ECO:0000256" key="3">
    <source>
        <dbReference type="ARBA" id="ARBA00022989"/>
    </source>
</evidence>
<feature type="transmembrane region" description="Helical" evidence="5">
    <location>
        <begin position="174"/>
        <end position="195"/>
    </location>
</feature>
<dbReference type="RefSeq" id="WP_005943947.1">
    <property type="nucleotide sequence ID" value="NZ_ATVK01000069.1"/>
</dbReference>
<feature type="transmembrane region" description="Helical" evidence="5">
    <location>
        <begin position="440"/>
        <end position="456"/>
    </location>
</feature>
<dbReference type="eggNOG" id="COG1289">
    <property type="taxonomic scope" value="Bacteria"/>
</dbReference>
<accession>L7LDE1</accession>
<feature type="transmembrane region" description="Helical" evidence="5">
    <location>
        <begin position="410"/>
        <end position="428"/>
    </location>
</feature>
<protein>
    <recommendedName>
        <fullName evidence="6">Integral membrane bound transporter domain-containing protein</fullName>
    </recommendedName>
</protein>
<evidence type="ECO:0000256" key="1">
    <source>
        <dbReference type="ARBA" id="ARBA00004141"/>
    </source>
</evidence>
<evidence type="ECO:0000313" key="8">
    <source>
        <dbReference type="Proteomes" id="UP000053405"/>
    </source>
</evidence>